<proteinExistence type="predicted"/>
<name>A0A367IQR8_RHIST</name>
<evidence type="ECO:0000313" key="1">
    <source>
        <dbReference type="EMBL" id="RCH80005.1"/>
    </source>
</evidence>
<dbReference type="EMBL" id="PJQM01006239">
    <property type="protein sequence ID" value="RCH80005.1"/>
    <property type="molecule type" value="Genomic_DNA"/>
</dbReference>
<gene>
    <name evidence="1" type="ORF">CU098_008123</name>
</gene>
<evidence type="ECO:0000313" key="2">
    <source>
        <dbReference type="Proteomes" id="UP000253551"/>
    </source>
</evidence>
<dbReference type="AlphaFoldDB" id="A0A367IQR8"/>
<organism evidence="1 2">
    <name type="scientific">Rhizopus stolonifer</name>
    <name type="common">Rhizopus nigricans</name>
    <dbReference type="NCBI Taxonomy" id="4846"/>
    <lineage>
        <taxon>Eukaryota</taxon>
        <taxon>Fungi</taxon>
        <taxon>Fungi incertae sedis</taxon>
        <taxon>Mucoromycota</taxon>
        <taxon>Mucoromycotina</taxon>
        <taxon>Mucoromycetes</taxon>
        <taxon>Mucorales</taxon>
        <taxon>Mucorineae</taxon>
        <taxon>Rhizopodaceae</taxon>
        <taxon>Rhizopus</taxon>
    </lineage>
</organism>
<sequence>IERNNMITNDAQTTEAANKDEMLATNKFVGHLNRLIQPSLVSSSNNVLEIEMLHDNIKDFISVMDTNSGSRIQRRYHKALSHRQAELPEKTNDHVEA</sequence>
<dbReference type="Proteomes" id="UP000253551">
    <property type="component" value="Unassembled WGS sequence"/>
</dbReference>
<reference evidence="1 2" key="1">
    <citation type="journal article" date="2018" name="G3 (Bethesda)">
        <title>Phylogenetic and Phylogenomic Definition of Rhizopus Species.</title>
        <authorList>
            <person name="Gryganskyi A.P."/>
            <person name="Golan J."/>
            <person name="Dolatabadi S."/>
            <person name="Mondo S."/>
            <person name="Robb S."/>
            <person name="Idnurm A."/>
            <person name="Muszewska A."/>
            <person name="Steczkiewicz K."/>
            <person name="Masonjones S."/>
            <person name="Liao H.L."/>
            <person name="Gajdeczka M.T."/>
            <person name="Anike F."/>
            <person name="Vuek A."/>
            <person name="Anishchenko I.M."/>
            <person name="Voigt K."/>
            <person name="de Hoog G.S."/>
            <person name="Smith M.E."/>
            <person name="Heitman J."/>
            <person name="Vilgalys R."/>
            <person name="Stajich J.E."/>
        </authorList>
    </citation>
    <scope>NUCLEOTIDE SEQUENCE [LARGE SCALE GENOMIC DNA]</scope>
    <source>
        <strain evidence="1 2">LSU 92-RS-03</strain>
    </source>
</reference>
<dbReference type="OrthoDB" id="10466466at2759"/>
<comment type="caution">
    <text evidence="1">The sequence shown here is derived from an EMBL/GenBank/DDBJ whole genome shotgun (WGS) entry which is preliminary data.</text>
</comment>
<protein>
    <submittedName>
        <fullName evidence="1">Uncharacterized protein</fullName>
    </submittedName>
</protein>
<feature type="non-terminal residue" evidence="1">
    <location>
        <position position="1"/>
    </location>
</feature>
<accession>A0A367IQR8</accession>
<keyword evidence="2" id="KW-1185">Reference proteome</keyword>